<protein>
    <recommendedName>
        <fullName evidence="4">Nuclear FMR1 interacting protein 2</fullName>
    </recommendedName>
</protein>
<dbReference type="Proteomes" id="UP001239994">
    <property type="component" value="Unassembled WGS sequence"/>
</dbReference>
<feature type="compositionally biased region" description="Basic residues" evidence="1">
    <location>
        <begin position="125"/>
        <end position="134"/>
    </location>
</feature>
<evidence type="ECO:0008006" key="4">
    <source>
        <dbReference type="Google" id="ProtNLM"/>
    </source>
</evidence>
<proteinExistence type="predicted"/>
<feature type="region of interest" description="Disordered" evidence="1">
    <location>
        <begin position="448"/>
        <end position="499"/>
    </location>
</feature>
<feature type="compositionally biased region" description="Low complexity" evidence="1">
    <location>
        <begin position="328"/>
        <end position="337"/>
    </location>
</feature>
<dbReference type="GO" id="GO:0010494">
    <property type="term" value="C:cytoplasmic stress granule"/>
    <property type="evidence" value="ECO:0007669"/>
    <property type="project" value="TreeGrafter"/>
</dbReference>
<feature type="region of interest" description="Disordered" evidence="1">
    <location>
        <begin position="328"/>
        <end position="347"/>
    </location>
</feature>
<accession>A0AAD8ZJW4</accession>
<dbReference type="GO" id="GO:0003723">
    <property type="term" value="F:RNA binding"/>
    <property type="evidence" value="ECO:0007669"/>
    <property type="project" value="InterPro"/>
</dbReference>
<feature type="region of interest" description="Disordered" evidence="1">
    <location>
        <begin position="108"/>
        <end position="173"/>
    </location>
</feature>
<keyword evidence="3" id="KW-1185">Reference proteome</keyword>
<reference evidence="2" key="1">
    <citation type="submission" date="2023-03" db="EMBL/GenBank/DDBJ databases">
        <title>Electrophorus voltai genome.</title>
        <authorList>
            <person name="Bian C."/>
        </authorList>
    </citation>
    <scope>NUCLEOTIDE SEQUENCE</scope>
    <source>
        <strain evidence="2">CB-2022</strain>
        <tissue evidence="2">Muscle</tissue>
    </source>
</reference>
<dbReference type="EMBL" id="JAROKS010000010">
    <property type="protein sequence ID" value="KAK1800757.1"/>
    <property type="molecule type" value="Genomic_DNA"/>
</dbReference>
<name>A0AAD8ZJW4_9TELE</name>
<gene>
    <name evidence="2" type="ORF">P4O66_005950</name>
</gene>
<comment type="caution">
    <text evidence="2">The sequence shown here is derived from an EMBL/GenBank/DDBJ whole genome shotgun (WGS) entry which is preliminary data.</text>
</comment>
<organism evidence="2 3">
    <name type="scientific">Electrophorus voltai</name>
    <dbReference type="NCBI Taxonomy" id="2609070"/>
    <lineage>
        <taxon>Eukaryota</taxon>
        <taxon>Metazoa</taxon>
        <taxon>Chordata</taxon>
        <taxon>Craniata</taxon>
        <taxon>Vertebrata</taxon>
        <taxon>Euteleostomi</taxon>
        <taxon>Actinopterygii</taxon>
        <taxon>Neopterygii</taxon>
        <taxon>Teleostei</taxon>
        <taxon>Ostariophysi</taxon>
        <taxon>Gymnotiformes</taxon>
        <taxon>Gymnotoidei</taxon>
        <taxon>Gymnotidae</taxon>
        <taxon>Electrophorus</taxon>
    </lineage>
</organism>
<dbReference type="PANTHER" id="PTHR28333">
    <property type="entry name" value="NUCLEAR FRAGILE X MENTAL RETARDATION-INTERACTING PROTEIN 2"/>
    <property type="match status" value="1"/>
</dbReference>
<feature type="region of interest" description="Disordered" evidence="1">
    <location>
        <begin position="1"/>
        <end position="31"/>
    </location>
</feature>
<dbReference type="Pfam" id="PF15293">
    <property type="entry name" value="NUFIP2"/>
    <property type="match status" value="1"/>
</dbReference>
<dbReference type="AlphaFoldDB" id="A0AAD8ZJW4"/>
<evidence type="ECO:0000256" key="1">
    <source>
        <dbReference type="SAM" id="MobiDB-lite"/>
    </source>
</evidence>
<dbReference type="InterPro" id="IPR032747">
    <property type="entry name" value="NUFIP2"/>
</dbReference>
<feature type="region of interest" description="Disordered" evidence="1">
    <location>
        <begin position="209"/>
        <end position="242"/>
    </location>
</feature>
<dbReference type="PANTHER" id="PTHR28333:SF2">
    <property type="entry name" value="FMR1-INTERACTING PROTEIN NUFIP2"/>
    <property type="match status" value="1"/>
</dbReference>
<dbReference type="GO" id="GO:0005654">
    <property type="term" value="C:nucleoplasm"/>
    <property type="evidence" value="ECO:0007669"/>
    <property type="project" value="TreeGrafter"/>
</dbReference>
<sequence length="603" mass="63981">NGKLNSFNLDKGKLLSEDDSTSIPNPLDKSEGRNLLNVCVKQGLPRDVRVTLGNKGLPHYMDSMDGNKKTSALQLCDVKPLGGKEPVISLNGDSAHSSGYIANGYSSKAAVDNDGSGSESGYTTPKKRRARRFSIKGSDSGIWEKEKAGQRGVLSYSKQDPEPSGQEVAGKVVNSRPNCTRTCLKPEVHTGVHHTGVTEMTLAGEVQCKNSDTKASGPVSKKTDDKASKAKLSSSVTSKEDSWTLFKPPPVFPVDNSTAKIVPKISYASKVKENLNKAAEAATAQALIKISQVPISAVKMVNSTTFTNGPVSGEANGCPSEGTLFNSAASTAPPASSDMGEENVESVSDDGCVSSVCPSASEPRKPSLFVYPLKPLNMQTVLPSARHTDAPAAQTNQKALGDIFQNQWGLSFINEPNAGPDGATPSRPAVALQAADITFQGESLPFFGQPGLNPTSAVSLPEPHEAEERTSGAGVASRSHSPSRTTAEGQPRALPEVQKVESRIPEVSRMDMDTEHAVSPLVNTSVGFSKEHACTKGQDRANGCGLCDLQDAVFYHTKEFEYLITLQKQGRPWQRGTQEAVCASAVEQGCSEANRKPASSPKR</sequence>
<feature type="non-terminal residue" evidence="2">
    <location>
        <position position="1"/>
    </location>
</feature>
<evidence type="ECO:0000313" key="2">
    <source>
        <dbReference type="EMBL" id="KAK1800757.1"/>
    </source>
</evidence>
<evidence type="ECO:0000313" key="3">
    <source>
        <dbReference type="Proteomes" id="UP001239994"/>
    </source>
</evidence>
<feature type="compositionally biased region" description="Polar residues" evidence="1">
    <location>
        <begin position="478"/>
        <end position="488"/>
    </location>
</feature>